<feature type="compositionally biased region" description="Low complexity" evidence="2">
    <location>
        <begin position="192"/>
        <end position="247"/>
    </location>
</feature>
<feature type="compositionally biased region" description="Low complexity" evidence="2">
    <location>
        <begin position="491"/>
        <end position="507"/>
    </location>
</feature>
<keyword evidence="4" id="KW-1185">Reference proteome</keyword>
<evidence type="ECO:0008006" key="5">
    <source>
        <dbReference type="Google" id="ProtNLM"/>
    </source>
</evidence>
<gene>
    <name evidence="3" type="ORF">N7472_008233</name>
</gene>
<feature type="compositionally biased region" description="Low complexity" evidence="2">
    <location>
        <begin position="1258"/>
        <end position="1271"/>
    </location>
</feature>
<dbReference type="Proteomes" id="UP001150879">
    <property type="component" value="Unassembled WGS sequence"/>
</dbReference>
<feature type="region of interest" description="Disordered" evidence="2">
    <location>
        <begin position="1"/>
        <end position="267"/>
    </location>
</feature>
<dbReference type="GO" id="GO:0031267">
    <property type="term" value="F:small GTPase binding"/>
    <property type="evidence" value="ECO:0007669"/>
    <property type="project" value="TreeGrafter"/>
</dbReference>
<evidence type="ECO:0000256" key="1">
    <source>
        <dbReference type="SAM" id="Coils"/>
    </source>
</evidence>
<feature type="region of interest" description="Disordered" evidence="2">
    <location>
        <begin position="346"/>
        <end position="373"/>
    </location>
</feature>
<dbReference type="OrthoDB" id="2289094at2759"/>
<sequence>MSSNDEPVVAPAPVEVDENEPPSTPVEVSVVSGGDELVKPSPEVSKENPPASLAKDSPGTPGTTKRSASGTATTKRPTSSSASKPTTGTARTTTTSTLNKPPTRPTTTTTTRKQLSTSTVSSHRSRMSVSSSADEKPRSVASSGDERRGISGTAKRMSMAGTTSTRAPLRPTSSSIDRRSSVAGTTAERKPTTTTTTRTATSASKPVGRLTSSTTPASRTATSTSTTRPATARPISTASTVRSATAADPKKRLSTVPGSIARAGDSDKLHALQTKLTESEETVASLRTELESVNEKLSQLSVSAEEPLGDAGVTEAIRAEHTAEIEKLASAHAEELQALQERLVEAESERKELEENSQKELEEARQSAAAQGDDKTVALLDELKSTHQTQLEAIQIELAEHKSAAAHFEEQIGALKKELEFQKLALEEEKALDLDRFNRELKGREQVMETLNMEIVKLNTLREQESRAAEESSQESVSSLQEQVASLEAKLAAAESATQESSEKSTSIAEKDQEITELKQALEKIQSELQEARDTAATEFSTKIEELETAYEAAIASLKAEHEIAISDISASHAEKLTVAMAAAESTGTEHSRQLQELRDALEASKATAQKGQEDAVTELKTTHEAELKLLQEKLAASENALGESRRALDEGNASAQDLAIQEIDALRHKCESLESQLSTGTGKINALLEEMQSKQAEVEAISRTLRDVEDHSKQEGAQKDNKMKALEQKAAEAVFLLEKHTLEAAGVSEKHAQALEELKAEHAAHLAAELERAKEASGSHDSALSDLQTKHDELLAANKELESIHATRVQSVEAELKTALESHAREIATHTEGREKETADLQTQFEETQAKLRAEIFALQSSSKANAELHEQQIAELQKGFEETKAQLQAKIEAAQLSKAAEIDAEHSKEIAELQQGFEVTKVKLQTEIEAVQASKAAEIDAEHGKAIEQLLTMHEAKLSGLREELETSNKTKIDDLQKVHDAALASVNEQLSQAKAAAQDTSALDDLNATVADLQAKLADSVKAHLAVQESATTASREIEDRYSAELAKIQADHATLGEKYEAAVAQVSELEKLAKDSDSQKSHLESIMKQLSESRDQLLKVKADNAAISDSLVDCKNQNKTLSEKLEAGERDLNDQIDKNMGLLNQLGDVDSAISASRRRVRELETELAVLKADSGEKSSSSGLEASRWATADEGSENAEDGGPATTEGEDLGPSIEGTMASIQEQLKHIRTANDDWYSEHHRLIGELANLSRQASSESPSPATTPSAEVPPAPEPEPARTRAATVSFFGKRQILR</sequence>
<dbReference type="GO" id="GO:0005794">
    <property type="term" value="C:Golgi apparatus"/>
    <property type="evidence" value="ECO:0007669"/>
    <property type="project" value="TreeGrafter"/>
</dbReference>
<feature type="compositionally biased region" description="Polar residues" evidence="2">
    <location>
        <begin position="160"/>
        <end position="175"/>
    </location>
</feature>
<feature type="compositionally biased region" description="Low complexity" evidence="2">
    <location>
        <begin position="1"/>
        <end position="14"/>
    </location>
</feature>
<reference evidence="3" key="1">
    <citation type="submission" date="2022-11" db="EMBL/GenBank/DDBJ databases">
        <authorList>
            <person name="Petersen C."/>
        </authorList>
    </citation>
    <scope>NUCLEOTIDE SEQUENCE</scope>
    <source>
        <strain evidence="3">IBT 16849</strain>
    </source>
</reference>
<dbReference type="GO" id="GO:0048193">
    <property type="term" value="P:Golgi vesicle transport"/>
    <property type="evidence" value="ECO:0007669"/>
    <property type="project" value="TreeGrafter"/>
</dbReference>
<dbReference type="PANTHER" id="PTHR19327">
    <property type="entry name" value="GOLGIN"/>
    <property type="match status" value="1"/>
</dbReference>
<feature type="compositionally biased region" description="Basic and acidic residues" evidence="2">
    <location>
        <begin position="346"/>
        <end position="365"/>
    </location>
</feature>
<accession>A0A9W9M583</accession>
<dbReference type="EMBL" id="JAPQKP010000005">
    <property type="protein sequence ID" value="KAJ5189219.1"/>
    <property type="molecule type" value="Genomic_DNA"/>
</dbReference>
<organism evidence="3 4">
    <name type="scientific">Penicillium cf. griseofulvum</name>
    <dbReference type="NCBI Taxonomy" id="2972120"/>
    <lineage>
        <taxon>Eukaryota</taxon>
        <taxon>Fungi</taxon>
        <taxon>Dikarya</taxon>
        <taxon>Ascomycota</taxon>
        <taxon>Pezizomycotina</taxon>
        <taxon>Eurotiomycetes</taxon>
        <taxon>Eurotiomycetidae</taxon>
        <taxon>Eurotiales</taxon>
        <taxon>Aspergillaceae</taxon>
        <taxon>Penicillium</taxon>
    </lineage>
</organism>
<evidence type="ECO:0000313" key="3">
    <source>
        <dbReference type="EMBL" id="KAJ5189219.1"/>
    </source>
</evidence>
<evidence type="ECO:0000313" key="4">
    <source>
        <dbReference type="Proteomes" id="UP001150879"/>
    </source>
</evidence>
<dbReference type="PANTHER" id="PTHR19327:SF0">
    <property type="entry name" value="GOLGIN SUBFAMILY A MEMBER 4"/>
    <property type="match status" value="1"/>
</dbReference>
<feature type="region of interest" description="Disordered" evidence="2">
    <location>
        <begin position="1251"/>
        <end position="1299"/>
    </location>
</feature>
<feature type="compositionally biased region" description="Polar residues" evidence="2">
    <location>
        <begin position="60"/>
        <end position="85"/>
    </location>
</feature>
<proteinExistence type="predicted"/>
<feature type="region of interest" description="Disordered" evidence="2">
    <location>
        <begin position="1176"/>
        <end position="1224"/>
    </location>
</feature>
<reference evidence="3" key="2">
    <citation type="journal article" date="2023" name="IMA Fungus">
        <title>Comparative genomic study of the Penicillium genus elucidates a diverse pangenome and 15 lateral gene transfer events.</title>
        <authorList>
            <person name="Petersen C."/>
            <person name="Sorensen T."/>
            <person name="Nielsen M.R."/>
            <person name="Sondergaard T.E."/>
            <person name="Sorensen J.L."/>
            <person name="Fitzpatrick D.A."/>
            <person name="Frisvad J.C."/>
            <person name="Nielsen K.L."/>
        </authorList>
    </citation>
    <scope>NUCLEOTIDE SEQUENCE</scope>
    <source>
        <strain evidence="3">IBT 16849</strain>
    </source>
</reference>
<name>A0A9W9M583_9EURO</name>
<feature type="coiled-coil region" evidence="1">
    <location>
        <begin position="999"/>
        <end position="1026"/>
    </location>
</feature>
<comment type="caution">
    <text evidence="3">The sequence shown here is derived from an EMBL/GenBank/DDBJ whole genome shotgun (WGS) entry which is preliminary data.</text>
</comment>
<feature type="region of interest" description="Disordered" evidence="2">
    <location>
        <begin position="491"/>
        <end position="512"/>
    </location>
</feature>
<feature type="compositionally biased region" description="Low complexity" evidence="2">
    <location>
        <begin position="86"/>
        <end position="132"/>
    </location>
</feature>
<feature type="compositionally biased region" description="Basic and acidic residues" evidence="2">
    <location>
        <begin position="133"/>
        <end position="149"/>
    </location>
</feature>
<evidence type="ECO:0000256" key="2">
    <source>
        <dbReference type="SAM" id="MobiDB-lite"/>
    </source>
</evidence>
<feature type="coiled-coil region" evidence="1">
    <location>
        <begin position="595"/>
        <end position="712"/>
    </location>
</feature>
<keyword evidence="1" id="KW-0175">Coiled coil</keyword>
<protein>
    <recommendedName>
        <fullName evidence="5">M protein repeat protein</fullName>
    </recommendedName>
</protein>